<dbReference type="InterPro" id="IPR035906">
    <property type="entry name" value="MetI-like_sf"/>
</dbReference>
<evidence type="ECO:0000259" key="8">
    <source>
        <dbReference type="PROSITE" id="PS50928"/>
    </source>
</evidence>
<feature type="transmembrane region" description="Helical" evidence="7">
    <location>
        <begin position="145"/>
        <end position="170"/>
    </location>
</feature>
<dbReference type="InterPro" id="IPR000515">
    <property type="entry name" value="MetI-like"/>
</dbReference>
<evidence type="ECO:0000256" key="3">
    <source>
        <dbReference type="ARBA" id="ARBA00022475"/>
    </source>
</evidence>
<keyword evidence="3" id="KW-1003">Cell membrane</keyword>
<accession>A0A1G5S411</accession>
<keyword evidence="6 7" id="KW-0472">Membrane</keyword>
<proteinExistence type="inferred from homology"/>
<dbReference type="EMBL" id="FMWL01000016">
    <property type="protein sequence ID" value="SCZ81105.1"/>
    <property type="molecule type" value="Genomic_DNA"/>
</dbReference>
<dbReference type="AlphaFoldDB" id="A0A1G5S411"/>
<dbReference type="STRING" id="1120920.SAMN03080599_02610"/>
<comment type="similarity">
    <text evidence="7">Belongs to the binding-protein-dependent transport system permease family.</text>
</comment>
<dbReference type="PROSITE" id="PS50928">
    <property type="entry name" value="ABC_TM1"/>
    <property type="match status" value="1"/>
</dbReference>
<keyword evidence="2 7" id="KW-0813">Transport</keyword>
<dbReference type="InterPro" id="IPR025966">
    <property type="entry name" value="OppC_N"/>
</dbReference>
<dbReference type="GO" id="GO:0005886">
    <property type="term" value="C:plasma membrane"/>
    <property type="evidence" value="ECO:0007669"/>
    <property type="project" value="UniProtKB-SubCell"/>
</dbReference>
<name>A0A1G5S411_9FIRM</name>
<dbReference type="Pfam" id="PF00528">
    <property type="entry name" value="BPD_transp_1"/>
    <property type="match status" value="1"/>
</dbReference>
<feature type="transmembrane region" description="Helical" evidence="7">
    <location>
        <begin position="99"/>
        <end position="125"/>
    </location>
</feature>
<evidence type="ECO:0000256" key="2">
    <source>
        <dbReference type="ARBA" id="ARBA00022448"/>
    </source>
</evidence>
<sequence>MSHKNDMLSSDAHFKMLEKERRANSAWNKIKRNKTAMLGLAIVSFMLLLVIFADVLAPHDPNELRLGSTFLKPGSPGHLFGTDEFGRDLLSRIIYGSRISLFVAVGATFVGATIGILLGLVSGYAGGGLDVFIMRIMDGMMAFPFILLSIILMTILGTGVFNVILAVGIANIPNFARVVRGQVHVVKNEDYCNAVKGIGASHGRILFHHILPNILSPIIVYATLNTAGSIISEAALSFLGLGIMPPHASWGNILRAGKETLNTAPHVATISGLFILVTVLGFNLLGDGIRDILDPKMKK</sequence>
<protein>
    <submittedName>
        <fullName evidence="9">Peptide/nickel transport system permease protein</fullName>
    </submittedName>
</protein>
<evidence type="ECO:0000256" key="1">
    <source>
        <dbReference type="ARBA" id="ARBA00004651"/>
    </source>
</evidence>
<dbReference type="Proteomes" id="UP000199208">
    <property type="component" value="Unassembled WGS sequence"/>
</dbReference>
<evidence type="ECO:0000256" key="4">
    <source>
        <dbReference type="ARBA" id="ARBA00022692"/>
    </source>
</evidence>
<dbReference type="GO" id="GO:0055085">
    <property type="term" value="P:transmembrane transport"/>
    <property type="evidence" value="ECO:0007669"/>
    <property type="project" value="InterPro"/>
</dbReference>
<dbReference type="SUPFAM" id="SSF161098">
    <property type="entry name" value="MetI-like"/>
    <property type="match status" value="1"/>
</dbReference>
<evidence type="ECO:0000313" key="10">
    <source>
        <dbReference type="Proteomes" id="UP000199208"/>
    </source>
</evidence>
<evidence type="ECO:0000256" key="5">
    <source>
        <dbReference type="ARBA" id="ARBA00022989"/>
    </source>
</evidence>
<keyword evidence="10" id="KW-1185">Reference proteome</keyword>
<dbReference type="Pfam" id="PF12911">
    <property type="entry name" value="OppC_N"/>
    <property type="match status" value="1"/>
</dbReference>
<evidence type="ECO:0000313" key="9">
    <source>
        <dbReference type="EMBL" id="SCZ81105.1"/>
    </source>
</evidence>
<dbReference type="InterPro" id="IPR050366">
    <property type="entry name" value="BP-dependent_transpt_permease"/>
</dbReference>
<reference evidence="9 10" key="1">
    <citation type="submission" date="2016-10" db="EMBL/GenBank/DDBJ databases">
        <authorList>
            <person name="de Groot N.N."/>
        </authorList>
    </citation>
    <scope>NUCLEOTIDE SEQUENCE [LARGE SCALE GENOMIC DNA]</scope>
    <source>
        <strain evidence="9 10">DSM 2784</strain>
    </source>
</reference>
<dbReference type="PANTHER" id="PTHR43386:SF1">
    <property type="entry name" value="D,D-DIPEPTIDE TRANSPORT SYSTEM PERMEASE PROTEIN DDPC-RELATED"/>
    <property type="match status" value="1"/>
</dbReference>
<organism evidence="9 10">
    <name type="scientific">Acidaminobacter hydrogenoformans DSM 2784</name>
    <dbReference type="NCBI Taxonomy" id="1120920"/>
    <lineage>
        <taxon>Bacteria</taxon>
        <taxon>Bacillati</taxon>
        <taxon>Bacillota</taxon>
        <taxon>Clostridia</taxon>
        <taxon>Peptostreptococcales</taxon>
        <taxon>Acidaminobacteraceae</taxon>
        <taxon>Acidaminobacter</taxon>
    </lineage>
</organism>
<comment type="subcellular location">
    <subcellularLocation>
        <location evidence="1 7">Cell membrane</location>
        <topology evidence="1 7">Multi-pass membrane protein</topology>
    </subcellularLocation>
</comment>
<dbReference type="PANTHER" id="PTHR43386">
    <property type="entry name" value="OLIGOPEPTIDE TRANSPORT SYSTEM PERMEASE PROTEIN APPC"/>
    <property type="match status" value="1"/>
</dbReference>
<dbReference type="Gene3D" id="1.10.3720.10">
    <property type="entry name" value="MetI-like"/>
    <property type="match status" value="1"/>
</dbReference>
<evidence type="ECO:0000256" key="6">
    <source>
        <dbReference type="ARBA" id="ARBA00023136"/>
    </source>
</evidence>
<dbReference type="RefSeq" id="WP_207646472.1">
    <property type="nucleotide sequence ID" value="NZ_FMWL01000016.1"/>
</dbReference>
<feature type="transmembrane region" description="Helical" evidence="7">
    <location>
        <begin position="36"/>
        <end position="57"/>
    </location>
</feature>
<feature type="transmembrane region" description="Helical" evidence="7">
    <location>
        <begin position="264"/>
        <end position="286"/>
    </location>
</feature>
<keyword evidence="5 7" id="KW-1133">Transmembrane helix</keyword>
<evidence type="ECO:0000256" key="7">
    <source>
        <dbReference type="RuleBase" id="RU363032"/>
    </source>
</evidence>
<gene>
    <name evidence="9" type="ORF">SAMN03080599_02610</name>
</gene>
<dbReference type="CDD" id="cd06261">
    <property type="entry name" value="TM_PBP2"/>
    <property type="match status" value="1"/>
</dbReference>
<keyword evidence="4 7" id="KW-0812">Transmembrane</keyword>
<feature type="domain" description="ABC transmembrane type-1" evidence="8">
    <location>
        <begin position="97"/>
        <end position="286"/>
    </location>
</feature>